<dbReference type="STRING" id="1499967.U27_03958"/>
<dbReference type="InterPro" id="IPR051796">
    <property type="entry name" value="ISF_SsuE-like"/>
</dbReference>
<dbReference type="eggNOG" id="COG2249">
    <property type="taxonomic scope" value="Bacteria"/>
</dbReference>
<keyword evidence="1" id="KW-0285">Flavoprotein</keyword>
<dbReference type="SUPFAM" id="SSF52218">
    <property type="entry name" value="Flavoproteins"/>
    <property type="match status" value="2"/>
</dbReference>
<sequence>MKITVLNGSPKGDQSVTMQYVHFLQKKFPQHELKIVNITHRINKFEKDEQAFQEVITEVASSDGVLWAFPLYVMLVAAGYKRFIELIWERKAQEAFKDKYAAIIATSIHFYDHTALNYIHGICDDLNMKYVDAFSAEMLDLTREPQRQKFLLFAENYFDAIEHARPTFKAYPPVNAQSFTYTPGSSETRIDAGNKKVIIVADIEDEQSNLAKMVARVQQAFSGKAEIHNLRQLDMKGGCLGCIRCGYDNTCVWEGKDEYIDFYRNTVQTADILIFAGNIHDRYLSSRWKMFFDRSFFNGHVPTLGGKQIGWILSGPLSQLANLRQILEAYTELQPANLVDIVSDECADSSQIDARLEALAANLVRLTEKQYVMPTTYLGVGGAKIFRDGIWGRMRIVFQADYKYYKAHGAFDDFPQKDYVGRLLALVVPPLLKIPAFRKRVYTQEMIPGMLRPYKKVLEQVS</sequence>
<gene>
    <name evidence="4" type="ORF">U27_03958</name>
</gene>
<dbReference type="Gene3D" id="3.40.50.360">
    <property type="match status" value="2"/>
</dbReference>
<evidence type="ECO:0000256" key="2">
    <source>
        <dbReference type="ARBA" id="ARBA00022643"/>
    </source>
</evidence>
<dbReference type="Pfam" id="PF02525">
    <property type="entry name" value="Flavodoxin_2"/>
    <property type="match status" value="1"/>
</dbReference>
<keyword evidence="5" id="KW-1185">Reference proteome</keyword>
<reference evidence="4" key="1">
    <citation type="journal article" date="2015" name="PeerJ">
        <title>First genomic representation of candidate bacterial phylum KSB3 points to enhanced environmental sensing as a trigger of wastewater bulking.</title>
        <authorList>
            <person name="Sekiguchi Y."/>
            <person name="Ohashi A."/>
            <person name="Parks D.H."/>
            <person name="Yamauchi T."/>
            <person name="Tyson G.W."/>
            <person name="Hugenholtz P."/>
        </authorList>
    </citation>
    <scope>NUCLEOTIDE SEQUENCE [LARGE SCALE GENOMIC DNA]</scope>
</reference>
<dbReference type="eggNOG" id="COG0655">
    <property type="taxonomic scope" value="Bacteria"/>
</dbReference>
<evidence type="ECO:0000313" key="4">
    <source>
        <dbReference type="EMBL" id="GAK56994.1"/>
    </source>
</evidence>
<dbReference type="HOGENOM" id="CLU_594267_0_0_0"/>
<dbReference type="AlphaFoldDB" id="A0A081BXD9"/>
<dbReference type="PANTHER" id="PTHR43278">
    <property type="entry name" value="NAD(P)H-DEPENDENT FMN-CONTAINING OXIDOREDUCTASE YWQN-RELATED"/>
    <property type="match status" value="1"/>
</dbReference>
<dbReference type="EMBL" id="DF820465">
    <property type="protein sequence ID" value="GAK56994.1"/>
    <property type="molecule type" value="Genomic_DNA"/>
</dbReference>
<evidence type="ECO:0000313" key="5">
    <source>
        <dbReference type="Proteomes" id="UP000030661"/>
    </source>
</evidence>
<dbReference type="PANTHER" id="PTHR43278:SF4">
    <property type="entry name" value="NAD(P)H-DEPENDENT FMN-CONTAINING OXIDOREDUCTASE YWQN-RELATED"/>
    <property type="match status" value="1"/>
</dbReference>
<name>A0A081BXD9_VECG1</name>
<evidence type="ECO:0000256" key="1">
    <source>
        <dbReference type="ARBA" id="ARBA00022630"/>
    </source>
</evidence>
<keyword evidence="2" id="KW-0288">FMN</keyword>
<protein>
    <submittedName>
        <fullName evidence="4">Predicted iron-sulfur flavoprotein</fullName>
    </submittedName>
</protein>
<dbReference type="InterPro" id="IPR003680">
    <property type="entry name" value="Flavodoxin_fold"/>
</dbReference>
<feature type="domain" description="Flavodoxin-like fold" evidence="3">
    <location>
        <begin position="1"/>
        <end position="145"/>
    </location>
</feature>
<accession>A0A081BXD9</accession>
<proteinExistence type="predicted"/>
<organism evidence="4">
    <name type="scientific">Vecturithrix granuli</name>
    <dbReference type="NCBI Taxonomy" id="1499967"/>
    <lineage>
        <taxon>Bacteria</taxon>
        <taxon>Candidatus Moduliflexota</taxon>
        <taxon>Candidatus Vecturitrichia</taxon>
        <taxon>Candidatus Vecturitrichales</taxon>
        <taxon>Candidatus Vecturitrichaceae</taxon>
        <taxon>Candidatus Vecturithrix</taxon>
    </lineage>
</organism>
<evidence type="ECO:0000259" key="3">
    <source>
        <dbReference type="Pfam" id="PF02525"/>
    </source>
</evidence>
<dbReference type="InterPro" id="IPR029039">
    <property type="entry name" value="Flavoprotein-like_sf"/>
</dbReference>
<dbReference type="Proteomes" id="UP000030661">
    <property type="component" value="Unassembled WGS sequence"/>
</dbReference>